<dbReference type="Proteomes" id="UP000015480">
    <property type="component" value="Plasmid pAMI5"/>
</dbReference>
<gene>
    <name evidence="1" type="ORF">JCM7686_pAMI5p066</name>
</gene>
<reference evidence="1 2" key="1">
    <citation type="journal article" date="2014" name="BMC Genomics">
        <title>Architecture and functions of a multipartite genome of the methylotrophic bacterium Paracoccus aminophilus JCM 7686, containing primary and secondary chromids.</title>
        <authorList>
            <person name="Dziewit L."/>
            <person name="Czarnecki J."/>
            <person name="Wibberg D."/>
            <person name="Radlinska M."/>
            <person name="Mrozek P."/>
            <person name="Szymczak M."/>
            <person name="Schluter A."/>
            <person name="Puhler A."/>
            <person name="Bartosik D."/>
        </authorList>
    </citation>
    <scope>NUCLEOTIDE SEQUENCE [LARGE SCALE GENOMIC DNA]</scope>
    <source>
        <strain evidence="1">JCM 7686</strain>
        <plasmid evidence="2">Plasmid pAMI5</plasmid>
    </source>
</reference>
<dbReference type="KEGG" id="pami:JCM7686_pAMI5p066"/>
<name>S5Y0V8_PARAH</name>
<evidence type="ECO:0000313" key="1">
    <source>
        <dbReference type="EMBL" id="AGT11132.1"/>
    </source>
</evidence>
<dbReference type="OrthoDB" id="7364589at2"/>
<accession>S5Y0V8</accession>
<sequence length="108" mass="11880">MKYSVQQIKYELLGYMKAIDADFRHWTIGTSDDPAGEMQIIPGADLDRDPWIFKPAVSAIAARNIQSYFTGILACRLPPGDEQPEAGSCVFAIRLVIPYQPPSPPPGS</sequence>
<proteinExistence type="predicted"/>
<geneLocation type="plasmid" evidence="1 2">
    <name>pAMI5</name>
</geneLocation>
<protein>
    <submittedName>
        <fullName evidence="1">Uncharacterized protein</fullName>
    </submittedName>
</protein>
<dbReference type="RefSeq" id="WP_020952904.1">
    <property type="nucleotide sequence ID" value="NC_022043.1"/>
</dbReference>
<organism evidence="1 2">
    <name type="scientific">Paracoccus aminophilus JCM 7686</name>
    <dbReference type="NCBI Taxonomy" id="1367847"/>
    <lineage>
        <taxon>Bacteria</taxon>
        <taxon>Pseudomonadati</taxon>
        <taxon>Pseudomonadota</taxon>
        <taxon>Alphaproteobacteria</taxon>
        <taxon>Rhodobacterales</taxon>
        <taxon>Paracoccaceae</taxon>
        <taxon>Paracoccus</taxon>
    </lineage>
</organism>
<dbReference type="PATRIC" id="fig|1367847.3.peg.4093"/>
<evidence type="ECO:0000313" key="2">
    <source>
        <dbReference type="Proteomes" id="UP000015480"/>
    </source>
</evidence>
<dbReference type="HOGENOM" id="CLU_2219551_0_0_5"/>
<keyword evidence="1" id="KW-0614">Plasmid</keyword>
<dbReference type="EMBL" id="CP006653">
    <property type="protein sequence ID" value="AGT11132.1"/>
    <property type="molecule type" value="Genomic_DNA"/>
</dbReference>
<dbReference type="AlphaFoldDB" id="S5Y0V8"/>
<keyword evidence="2" id="KW-1185">Reference proteome</keyword>